<proteinExistence type="predicted"/>
<dbReference type="EMBL" id="BLXT01004129">
    <property type="protein sequence ID" value="GFO09887.1"/>
    <property type="molecule type" value="Genomic_DNA"/>
</dbReference>
<organism evidence="1 2">
    <name type="scientific">Plakobranchus ocellatus</name>
    <dbReference type="NCBI Taxonomy" id="259542"/>
    <lineage>
        <taxon>Eukaryota</taxon>
        <taxon>Metazoa</taxon>
        <taxon>Spiralia</taxon>
        <taxon>Lophotrochozoa</taxon>
        <taxon>Mollusca</taxon>
        <taxon>Gastropoda</taxon>
        <taxon>Heterobranchia</taxon>
        <taxon>Euthyneura</taxon>
        <taxon>Panpulmonata</taxon>
        <taxon>Sacoglossa</taxon>
        <taxon>Placobranchoidea</taxon>
        <taxon>Plakobranchidae</taxon>
        <taxon>Plakobranchus</taxon>
    </lineage>
</organism>
<reference evidence="1 2" key="1">
    <citation type="journal article" date="2021" name="Elife">
        <title>Chloroplast acquisition without the gene transfer in kleptoplastic sea slugs, Plakobranchus ocellatus.</title>
        <authorList>
            <person name="Maeda T."/>
            <person name="Takahashi S."/>
            <person name="Yoshida T."/>
            <person name="Shimamura S."/>
            <person name="Takaki Y."/>
            <person name="Nagai Y."/>
            <person name="Toyoda A."/>
            <person name="Suzuki Y."/>
            <person name="Arimoto A."/>
            <person name="Ishii H."/>
            <person name="Satoh N."/>
            <person name="Nishiyama T."/>
            <person name="Hasebe M."/>
            <person name="Maruyama T."/>
            <person name="Minagawa J."/>
            <person name="Obokata J."/>
            <person name="Shigenobu S."/>
        </authorList>
    </citation>
    <scope>NUCLEOTIDE SEQUENCE [LARGE SCALE GENOMIC DNA]</scope>
</reference>
<sequence>MQRQLFYGRMMPSRWLSHCGHLFLTAGWMFQRYITRDAVSDETPTGDDFVSAASLILVKGETRVTAVITVALKFYRARWLG</sequence>
<dbReference type="AlphaFoldDB" id="A0AAV4ASI3"/>
<gene>
    <name evidence="1" type="ORF">PoB_003639200</name>
</gene>
<evidence type="ECO:0000313" key="2">
    <source>
        <dbReference type="Proteomes" id="UP000735302"/>
    </source>
</evidence>
<keyword evidence="2" id="KW-1185">Reference proteome</keyword>
<comment type="caution">
    <text evidence="1">The sequence shown here is derived from an EMBL/GenBank/DDBJ whole genome shotgun (WGS) entry which is preliminary data.</text>
</comment>
<evidence type="ECO:0000313" key="1">
    <source>
        <dbReference type="EMBL" id="GFO09887.1"/>
    </source>
</evidence>
<name>A0AAV4ASI3_9GAST</name>
<accession>A0AAV4ASI3</accession>
<protein>
    <submittedName>
        <fullName evidence="1">Uncharacterized protein</fullName>
    </submittedName>
</protein>
<dbReference type="Proteomes" id="UP000735302">
    <property type="component" value="Unassembled WGS sequence"/>
</dbReference>